<evidence type="ECO:0000313" key="2">
    <source>
        <dbReference type="Proteomes" id="UP000188605"/>
    </source>
</evidence>
<keyword evidence="2" id="KW-1185">Reference proteome</keyword>
<comment type="caution">
    <text evidence="1">The sequence shown here is derived from an EMBL/GenBank/DDBJ whole genome shotgun (WGS) entry which is preliminary data.</text>
</comment>
<proteinExistence type="predicted"/>
<protein>
    <submittedName>
        <fullName evidence="1">Uncharacterized protein</fullName>
    </submittedName>
</protein>
<dbReference type="Proteomes" id="UP000188605">
    <property type="component" value="Unassembled WGS sequence"/>
</dbReference>
<dbReference type="EMBL" id="LJDB01000047">
    <property type="protein sequence ID" value="ONI40637.1"/>
    <property type="molecule type" value="Genomic_DNA"/>
</dbReference>
<reference evidence="1" key="1">
    <citation type="submission" date="2016-08" db="EMBL/GenBank/DDBJ databases">
        <authorList>
            <person name="Ngugi D.K."/>
            <person name="Miyake S."/>
            <person name="Stingl U."/>
        </authorList>
    </citation>
    <scope>NUCLEOTIDE SEQUENCE</scope>
    <source>
        <strain evidence="1">SCG-B11WGA-EpuloA1</strain>
    </source>
</reference>
<name>A0ACC8XD10_9FIRM</name>
<sequence length="291" mass="33339">MKQFIIDAHFHIFDSNQFTVEWVKEVEILNRPILLSEFEDLRQGEGYEVIGGVHIELDTIPQQKKAENDYFTQLLKDRKDFVKAAILYANLLDPNMKDFIKDYVGIAGAAGVRHILHVPDAPPKTCLEPVFINNVKALGKMGLHFEACMRSTELLDLYELAVQCKDTLIVLNHMGLPDVSAQQDKTRKAEVDMWKEGIQQLGTLGNVVCKISGLSSADVEEIAPLVEWCIEHFGENRVMFDSNFPVCNINISFPAWTEAMIKIFENKPYRDLFFYQNAIEIYKMERHELPS</sequence>
<organism evidence="1 2">
    <name type="scientific">Candidatus Epulonipiscium fishelsonii</name>
    <dbReference type="NCBI Taxonomy" id="77094"/>
    <lineage>
        <taxon>Bacteria</taxon>
        <taxon>Bacillati</taxon>
        <taxon>Bacillota</taxon>
        <taxon>Clostridia</taxon>
        <taxon>Lachnospirales</taxon>
        <taxon>Lachnospiraceae</taxon>
        <taxon>Candidatus Epulonipiscium</taxon>
    </lineage>
</organism>
<gene>
    <name evidence="1" type="ORF">AN396_05510</name>
</gene>
<evidence type="ECO:0000313" key="1">
    <source>
        <dbReference type="EMBL" id="ONI40637.1"/>
    </source>
</evidence>
<accession>A0ACC8XD10</accession>